<dbReference type="EMBL" id="JAYMGO010000005">
    <property type="protein sequence ID" value="KAL1273715.1"/>
    <property type="molecule type" value="Genomic_DNA"/>
</dbReference>
<feature type="compositionally biased region" description="Basic and acidic residues" evidence="1">
    <location>
        <begin position="113"/>
        <end position="131"/>
    </location>
</feature>
<reference evidence="2 3" key="1">
    <citation type="submission" date="2023-09" db="EMBL/GenBank/DDBJ databases">
        <authorList>
            <person name="Wang M."/>
        </authorList>
    </citation>
    <scope>NUCLEOTIDE SEQUENCE [LARGE SCALE GENOMIC DNA]</scope>
    <source>
        <strain evidence="2">GT-2023</strain>
        <tissue evidence="2">Liver</tissue>
    </source>
</reference>
<evidence type="ECO:0000256" key="1">
    <source>
        <dbReference type="SAM" id="MobiDB-lite"/>
    </source>
</evidence>
<evidence type="ECO:0000313" key="2">
    <source>
        <dbReference type="EMBL" id="KAL1273715.1"/>
    </source>
</evidence>
<evidence type="ECO:0000313" key="3">
    <source>
        <dbReference type="Proteomes" id="UP001558613"/>
    </source>
</evidence>
<name>A0ABR3NAH4_9TELE</name>
<feature type="region of interest" description="Disordered" evidence="1">
    <location>
        <begin position="89"/>
        <end position="138"/>
    </location>
</feature>
<dbReference type="Proteomes" id="UP001558613">
    <property type="component" value="Unassembled WGS sequence"/>
</dbReference>
<sequence length="138" mass="14739">MICSSTSLYDTPLCGHSNRSGIWGPVAMETTTKTSTGTIGQGPAAGEMPGSSHAPETDGNQDSYLKRYYRTLPEEKRLMLEKSLMNAHNEQKHVSGLGKGHVGGSRQVPGTKKGTEPKTGTEDNEGKESKKSSTCIVL</sequence>
<proteinExistence type="predicted"/>
<gene>
    <name evidence="2" type="ORF">QQF64_026529</name>
</gene>
<feature type="region of interest" description="Disordered" evidence="1">
    <location>
        <begin position="33"/>
        <end position="63"/>
    </location>
</feature>
<protein>
    <submittedName>
        <fullName evidence="2">Uncharacterized protein</fullName>
    </submittedName>
</protein>
<keyword evidence="3" id="KW-1185">Reference proteome</keyword>
<comment type="caution">
    <text evidence="2">The sequence shown here is derived from an EMBL/GenBank/DDBJ whole genome shotgun (WGS) entry which is preliminary data.</text>
</comment>
<organism evidence="2 3">
    <name type="scientific">Cirrhinus molitorella</name>
    <name type="common">mud carp</name>
    <dbReference type="NCBI Taxonomy" id="172907"/>
    <lineage>
        <taxon>Eukaryota</taxon>
        <taxon>Metazoa</taxon>
        <taxon>Chordata</taxon>
        <taxon>Craniata</taxon>
        <taxon>Vertebrata</taxon>
        <taxon>Euteleostomi</taxon>
        <taxon>Actinopterygii</taxon>
        <taxon>Neopterygii</taxon>
        <taxon>Teleostei</taxon>
        <taxon>Ostariophysi</taxon>
        <taxon>Cypriniformes</taxon>
        <taxon>Cyprinidae</taxon>
        <taxon>Labeoninae</taxon>
        <taxon>Labeonini</taxon>
        <taxon>Cirrhinus</taxon>
    </lineage>
</organism>
<accession>A0ABR3NAH4</accession>